<comment type="similarity">
    <text evidence="3">Belongs to the inositol monophosphatase superfamily.</text>
</comment>
<accession>A0A934SGQ1</accession>
<feature type="binding site" evidence="9">
    <location>
        <position position="94"/>
    </location>
    <ligand>
        <name>Mg(2+)</name>
        <dbReference type="ChEBI" id="CHEBI:18420"/>
        <label>1</label>
        <note>catalytic</note>
    </ligand>
</feature>
<proteinExistence type="inferred from homology"/>
<dbReference type="Gene3D" id="3.30.540.10">
    <property type="entry name" value="Fructose-1,6-Bisphosphatase, subunit A, domain 1"/>
    <property type="match status" value="1"/>
</dbReference>
<dbReference type="SUPFAM" id="SSF56655">
    <property type="entry name" value="Carbohydrate phosphatase"/>
    <property type="match status" value="1"/>
</dbReference>
<evidence type="ECO:0000256" key="1">
    <source>
        <dbReference type="ARBA" id="ARBA00001033"/>
    </source>
</evidence>
<comment type="cofactor">
    <cofactor evidence="2 9">
        <name>Mg(2+)</name>
        <dbReference type="ChEBI" id="CHEBI:18420"/>
    </cofactor>
</comment>
<gene>
    <name evidence="10" type="ORF">JJJ17_14480</name>
</gene>
<dbReference type="GO" id="GO:0007165">
    <property type="term" value="P:signal transduction"/>
    <property type="evidence" value="ECO:0007669"/>
    <property type="project" value="TreeGrafter"/>
</dbReference>
<dbReference type="PRINTS" id="PR00377">
    <property type="entry name" value="IMPHPHTASES"/>
</dbReference>
<keyword evidence="8 9" id="KW-0460">Magnesium</keyword>
<dbReference type="GO" id="GO:0006020">
    <property type="term" value="P:inositol metabolic process"/>
    <property type="evidence" value="ECO:0007669"/>
    <property type="project" value="TreeGrafter"/>
</dbReference>
<reference evidence="10" key="1">
    <citation type="submission" date="2021-01" db="EMBL/GenBank/DDBJ databases">
        <title>Paracoccus amoyensis sp. nov., isolated from the surface seawater along the coast of Xiamen Island, China.</title>
        <authorList>
            <person name="Lyu L."/>
        </authorList>
    </citation>
    <scope>NUCLEOTIDE SEQUENCE</scope>
    <source>
        <strain evidence="10">MJ17</strain>
    </source>
</reference>
<evidence type="ECO:0000313" key="10">
    <source>
        <dbReference type="EMBL" id="MBK4217135.1"/>
    </source>
</evidence>
<evidence type="ECO:0000256" key="4">
    <source>
        <dbReference type="ARBA" id="ARBA00013106"/>
    </source>
</evidence>
<dbReference type="FunFam" id="3.30.540.10:FF:000003">
    <property type="entry name" value="Inositol-1-monophosphatase"/>
    <property type="match status" value="1"/>
</dbReference>
<dbReference type="PANTHER" id="PTHR20854">
    <property type="entry name" value="INOSITOL MONOPHOSPHATASE"/>
    <property type="match status" value="1"/>
</dbReference>
<evidence type="ECO:0000313" key="11">
    <source>
        <dbReference type="Proteomes" id="UP000640485"/>
    </source>
</evidence>
<keyword evidence="11" id="KW-1185">Reference proteome</keyword>
<evidence type="ECO:0000256" key="6">
    <source>
        <dbReference type="ARBA" id="ARBA00022723"/>
    </source>
</evidence>
<dbReference type="InterPro" id="IPR020583">
    <property type="entry name" value="Inositol_monoP_metal-BS"/>
</dbReference>
<evidence type="ECO:0000256" key="9">
    <source>
        <dbReference type="PIRSR" id="PIRSR600760-2"/>
    </source>
</evidence>
<feature type="binding site" evidence="9">
    <location>
        <position position="76"/>
    </location>
    <ligand>
        <name>Mg(2+)</name>
        <dbReference type="ChEBI" id="CHEBI:18420"/>
        <label>1</label>
        <note>catalytic</note>
    </ligand>
</feature>
<feature type="binding site" evidence="9">
    <location>
        <position position="95"/>
    </location>
    <ligand>
        <name>Mg(2+)</name>
        <dbReference type="ChEBI" id="CHEBI:18420"/>
        <label>1</label>
        <note>catalytic</note>
    </ligand>
</feature>
<protein>
    <recommendedName>
        <fullName evidence="5">Inositol-1-monophosphatase</fullName>
        <ecNumber evidence="4">3.1.3.25</ecNumber>
    </recommendedName>
</protein>
<evidence type="ECO:0000256" key="3">
    <source>
        <dbReference type="ARBA" id="ARBA00009759"/>
    </source>
</evidence>
<feature type="binding site" evidence="9">
    <location>
        <position position="218"/>
    </location>
    <ligand>
        <name>Mg(2+)</name>
        <dbReference type="ChEBI" id="CHEBI:18420"/>
        <label>1</label>
        <note>catalytic</note>
    </ligand>
</feature>
<evidence type="ECO:0000256" key="2">
    <source>
        <dbReference type="ARBA" id="ARBA00001946"/>
    </source>
</evidence>
<evidence type="ECO:0000256" key="8">
    <source>
        <dbReference type="ARBA" id="ARBA00022842"/>
    </source>
</evidence>
<dbReference type="PROSITE" id="PS00629">
    <property type="entry name" value="IMP_1"/>
    <property type="match status" value="1"/>
</dbReference>
<keyword evidence="7" id="KW-0378">Hydrolase</keyword>
<dbReference type="Gene3D" id="3.40.190.80">
    <property type="match status" value="1"/>
</dbReference>
<dbReference type="InterPro" id="IPR000760">
    <property type="entry name" value="Inositol_monophosphatase-like"/>
</dbReference>
<dbReference type="Proteomes" id="UP000640485">
    <property type="component" value="Unassembled WGS sequence"/>
</dbReference>
<dbReference type="EMBL" id="JAEPRQ010000005">
    <property type="protein sequence ID" value="MBK4217135.1"/>
    <property type="molecule type" value="Genomic_DNA"/>
</dbReference>
<dbReference type="Pfam" id="PF00459">
    <property type="entry name" value="Inositol_P"/>
    <property type="match status" value="1"/>
</dbReference>
<dbReference type="GO" id="GO:0008934">
    <property type="term" value="F:inositol monophosphate 1-phosphatase activity"/>
    <property type="evidence" value="ECO:0007669"/>
    <property type="project" value="TreeGrafter"/>
</dbReference>
<sequence>MNMLDDTQLASRLATVEVIARKAGALALNYFNSRDDLEIETKRTLTDMVSIADREVEELIRDEIARLFPGDAMLGEEYGLQEGTTGLTWVVDPIDGTAPFLNGLPAWCISIGLMDQSGPLLGAIFAPVLDEMFLGARGQGTTLNGKPVQVTSRFDLSSGLLGTGSNDRVPAARVGHLHGELAEAGVAWVRYGSGALMLAYVAAGRVVGFCEPRMSLWDCLAAYALIEAAGGRVGPIPSEARQGKGMGVLAATPQDFERLAALTRFDAADWEL</sequence>
<dbReference type="PANTHER" id="PTHR20854:SF4">
    <property type="entry name" value="INOSITOL-1-MONOPHOSPHATASE-RELATED"/>
    <property type="match status" value="1"/>
</dbReference>
<keyword evidence="6 9" id="KW-0479">Metal-binding</keyword>
<dbReference type="AlphaFoldDB" id="A0A934SGQ1"/>
<comment type="caution">
    <text evidence="10">The sequence shown here is derived from an EMBL/GenBank/DDBJ whole genome shotgun (WGS) entry which is preliminary data.</text>
</comment>
<feature type="binding site" evidence="9">
    <location>
        <position position="92"/>
    </location>
    <ligand>
        <name>Mg(2+)</name>
        <dbReference type="ChEBI" id="CHEBI:18420"/>
        <label>1</label>
        <note>catalytic</note>
    </ligand>
</feature>
<dbReference type="GO" id="GO:0046872">
    <property type="term" value="F:metal ion binding"/>
    <property type="evidence" value="ECO:0007669"/>
    <property type="project" value="UniProtKB-KW"/>
</dbReference>
<evidence type="ECO:0000256" key="5">
    <source>
        <dbReference type="ARBA" id="ARBA00019784"/>
    </source>
</evidence>
<name>A0A934SGQ1_9RHOB</name>
<organism evidence="10 11">
    <name type="scientific">Paracoccus caeni</name>
    <dbReference type="NCBI Taxonomy" id="657651"/>
    <lineage>
        <taxon>Bacteria</taxon>
        <taxon>Pseudomonadati</taxon>
        <taxon>Pseudomonadota</taxon>
        <taxon>Alphaproteobacteria</taxon>
        <taxon>Rhodobacterales</taxon>
        <taxon>Paracoccaceae</taxon>
        <taxon>Paracoccus</taxon>
    </lineage>
</organism>
<dbReference type="EC" id="3.1.3.25" evidence="4"/>
<evidence type="ECO:0000256" key="7">
    <source>
        <dbReference type="ARBA" id="ARBA00022801"/>
    </source>
</evidence>
<comment type="catalytic activity">
    <reaction evidence="1">
        <text>a myo-inositol phosphate + H2O = myo-inositol + phosphate</text>
        <dbReference type="Rhea" id="RHEA:24056"/>
        <dbReference type="ChEBI" id="CHEBI:15377"/>
        <dbReference type="ChEBI" id="CHEBI:17268"/>
        <dbReference type="ChEBI" id="CHEBI:43474"/>
        <dbReference type="ChEBI" id="CHEBI:84139"/>
        <dbReference type="EC" id="3.1.3.25"/>
    </reaction>
</comment>